<protein>
    <submittedName>
        <fullName evidence="2">Uncharacterized protein</fullName>
    </submittedName>
</protein>
<organism evidence="2 3">
    <name type="scientific">Mycena belliarum</name>
    <dbReference type="NCBI Taxonomy" id="1033014"/>
    <lineage>
        <taxon>Eukaryota</taxon>
        <taxon>Fungi</taxon>
        <taxon>Dikarya</taxon>
        <taxon>Basidiomycota</taxon>
        <taxon>Agaricomycotina</taxon>
        <taxon>Agaricomycetes</taxon>
        <taxon>Agaricomycetidae</taxon>
        <taxon>Agaricales</taxon>
        <taxon>Marasmiineae</taxon>
        <taxon>Mycenaceae</taxon>
        <taxon>Mycena</taxon>
    </lineage>
</organism>
<sequence>MAGGRGAGTRSGTLSLAESGTSKDSDARDYFSHREKHMIPFAPAFSRKKADERKEWLRQFKAPEPKQPKPAAAKDDDDDDEPPPPPPPKKRAPPKKALKDSDSEVEGLKRAPGCPTGEEDSDDEPPQAKGKAKAAPKRKSLDSAVDSDMEPPKKKSSLSQPEVTDFFSKAGRSGASSKPEQQKMSKSVKPASPRAAPSRPTRAAPKKYVEIPSDEGEDTAGDQSMFLDDDD</sequence>
<evidence type="ECO:0000313" key="3">
    <source>
        <dbReference type="Proteomes" id="UP001222325"/>
    </source>
</evidence>
<dbReference type="EMBL" id="JARJCN010000026">
    <property type="protein sequence ID" value="KAJ7088386.1"/>
    <property type="molecule type" value="Genomic_DNA"/>
</dbReference>
<feature type="compositionally biased region" description="Polar residues" evidence="1">
    <location>
        <begin position="174"/>
        <end position="184"/>
    </location>
</feature>
<dbReference type="Proteomes" id="UP001222325">
    <property type="component" value="Unassembled WGS sequence"/>
</dbReference>
<evidence type="ECO:0000313" key="2">
    <source>
        <dbReference type="EMBL" id="KAJ7088386.1"/>
    </source>
</evidence>
<feature type="compositionally biased region" description="Basic and acidic residues" evidence="1">
    <location>
        <begin position="48"/>
        <end position="67"/>
    </location>
</feature>
<proteinExistence type="predicted"/>
<keyword evidence="3" id="KW-1185">Reference proteome</keyword>
<gene>
    <name evidence="2" type="ORF">B0H15DRAFT_800871</name>
</gene>
<dbReference type="AlphaFoldDB" id="A0AAD6U2N7"/>
<feature type="compositionally biased region" description="Basic and acidic residues" evidence="1">
    <location>
        <begin position="97"/>
        <end position="109"/>
    </location>
</feature>
<comment type="caution">
    <text evidence="2">The sequence shown here is derived from an EMBL/GenBank/DDBJ whole genome shotgun (WGS) entry which is preliminary data.</text>
</comment>
<accession>A0AAD6U2N7</accession>
<feature type="compositionally biased region" description="Basic and acidic residues" evidence="1">
    <location>
        <begin position="21"/>
        <end position="33"/>
    </location>
</feature>
<feature type="region of interest" description="Disordered" evidence="1">
    <location>
        <begin position="1"/>
        <end position="231"/>
    </location>
</feature>
<feature type="compositionally biased region" description="Low complexity" evidence="1">
    <location>
        <begin position="185"/>
        <end position="203"/>
    </location>
</feature>
<name>A0AAD6U2N7_9AGAR</name>
<reference evidence="2" key="1">
    <citation type="submission" date="2023-03" db="EMBL/GenBank/DDBJ databases">
        <title>Massive genome expansion in bonnet fungi (Mycena s.s.) driven by repeated elements and novel gene families across ecological guilds.</title>
        <authorList>
            <consortium name="Lawrence Berkeley National Laboratory"/>
            <person name="Harder C.B."/>
            <person name="Miyauchi S."/>
            <person name="Viragh M."/>
            <person name="Kuo A."/>
            <person name="Thoen E."/>
            <person name="Andreopoulos B."/>
            <person name="Lu D."/>
            <person name="Skrede I."/>
            <person name="Drula E."/>
            <person name="Henrissat B."/>
            <person name="Morin E."/>
            <person name="Kohler A."/>
            <person name="Barry K."/>
            <person name="LaButti K."/>
            <person name="Morin E."/>
            <person name="Salamov A."/>
            <person name="Lipzen A."/>
            <person name="Mereny Z."/>
            <person name="Hegedus B."/>
            <person name="Baldrian P."/>
            <person name="Stursova M."/>
            <person name="Weitz H."/>
            <person name="Taylor A."/>
            <person name="Grigoriev I.V."/>
            <person name="Nagy L.G."/>
            <person name="Martin F."/>
            <person name="Kauserud H."/>
        </authorList>
    </citation>
    <scope>NUCLEOTIDE SEQUENCE</scope>
    <source>
        <strain evidence="2">CBHHK173m</strain>
    </source>
</reference>
<evidence type="ECO:0000256" key="1">
    <source>
        <dbReference type="SAM" id="MobiDB-lite"/>
    </source>
</evidence>